<evidence type="ECO:0000259" key="1">
    <source>
        <dbReference type="Pfam" id="PF01869"/>
    </source>
</evidence>
<keyword evidence="3" id="KW-1185">Reference proteome</keyword>
<dbReference type="Pfam" id="PF01869">
    <property type="entry name" value="BcrAD_BadFG"/>
    <property type="match status" value="1"/>
</dbReference>
<gene>
    <name evidence="2" type="ORF">LA20249_07800</name>
</gene>
<dbReference type="SUPFAM" id="SSF53067">
    <property type="entry name" value="Actin-like ATPase domain"/>
    <property type="match status" value="2"/>
</dbReference>
<dbReference type="PANTHER" id="PTHR43190:SF3">
    <property type="entry name" value="N-ACETYL-D-GLUCOSAMINE KINASE"/>
    <property type="match status" value="1"/>
</dbReference>
<dbReference type="AlphaFoldDB" id="A0A2K9HJZ2"/>
<evidence type="ECO:0000313" key="3">
    <source>
        <dbReference type="Proteomes" id="UP000234653"/>
    </source>
</evidence>
<dbReference type="OrthoDB" id="9772633at2"/>
<dbReference type="RefSeq" id="WP_057737340.1">
    <property type="nucleotide sequence ID" value="NZ_AZDQ01000005.1"/>
</dbReference>
<organism evidence="2 3">
    <name type="scientific">Companilactobacillus alimentarius DSM 20249</name>
    <dbReference type="NCBI Taxonomy" id="1423720"/>
    <lineage>
        <taxon>Bacteria</taxon>
        <taxon>Bacillati</taxon>
        <taxon>Bacillota</taxon>
        <taxon>Bacilli</taxon>
        <taxon>Lactobacillales</taxon>
        <taxon>Lactobacillaceae</taxon>
        <taxon>Companilactobacillus</taxon>
    </lineage>
</organism>
<accession>A0A2K9HJZ2</accession>
<evidence type="ECO:0000313" key="2">
    <source>
        <dbReference type="EMBL" id="AUI72086.1"/>
    </source>
</evidence>
<reference evidence="2 3" key="1">
    <citation type="submission" date="2016-12" db="EMBL/GenBank/DDBJ databases">
        <title>The whole genome sequencing and assembly of Lactobacillus alimentarius DSM 20249T strain.</title>
        <authorList>
            <person name="Lee Y.-J."/>
            <person name="Yi H."/>
            <person name="Bahn Y.-S."/>
            <person name="Kim J.F."/>
            <person name="Lee D.-W."/>
        </authorList>
    </citation>
    <scope>NUCLEOTIDE SEQUENCE [LARGE SCALE GENOMIC DNA]</scope>
    <source>
        <strain evidence="2 3">DSM 20249</strain>
    </source>
</reference>
<proteinExistence type="predicted"/>
<dbReference type="PANTHER" id="PTHR43190">
    <property type="entry name" value="N-ACETYL-D-GLUCOSAMINE KINASE"/>
    <property type="match status" value="1"/>
</dbReference>
<dbReference type="STRING" id="1423720.FC67_GL001377"/>
<sequence length="298" mass="33478">MSFIIGIDSGGTHIVSQVIDVDGNIKERFEVGPGNILVDYDKTRLNLFNLINQIKSKYGNQWNECKAVIIGIAGLDTFGGGSELKDELNLKFGIPIILMSDAMLALWNILSGKKGVVALAGTGSAIFSRFNNIQRVGGWGYLFGDEGSAFDISRRTLKFLTIKYDNQENNSFASKFIQELGKNNVPEVIADIYKMNRKQIANLALITSELSNQYPEALQIIEDSANSLADQALLMLKRWGNKSELLIGESGSVLQKNRDYQFYFEKRILGIYPKVKFVYTSRNNSFGAFYWYQENKED</sequence>
<protein>
    <recommendedName>
        <fullName evidence="1">ATPase BadF/BadG/BcrA/BcrD type domain-containing protein</fullName>
    </recommendedName>
</protein>
<dbReference type="CDD" id="cd24007">
    <property type="entry name" value="ASKHA_NBD_eukNAGK-like"/>
    <property type="match status" value="1"/>
</dbReference>
<name>A0A2K9HJZ2_9LACO</name>
<dbReference type="Proteomes" id="UP000234653">
    <property type="component" value="Chromosome"/>
</dbReference>
<dbReference type="KEGG" id="lali:LA20249_07800"/>
<dbReference type="InterPro" id="IPR052519">
    <property type="entry name" value="Euk-type_GlcNAc_Kinase"/>
</dbReference>
<dbReference type="InterPro" id="IPR002731">
    <property type="entry name" value="ATPase_BadF"/>
</dbReference>
<dbReference type="Gene3D" id="3.30.420.40">
    <property type="match status" value="2"/>
</dbReference>
<dbReference type="InterPro" id="IPR043129">
    <property type="entry name" value="ATPase_NBD"/>
</dbReference>
<feature type="domain" description="ATPase BadF/BadG/BcrA/BcrD type" evidence="1">
    <location>
        <begin position="5"/>
        <end position="256"/>
    </location>
</feature>
<dbReference type="EMBL" id="CP018867">
    <property type="protein sequence ID" value="AUI72086.1"/>
    <property type="molecule type" value="Genomic_DNA"/>
</dbReference>